<comment type="catalytic activity">
    <reaction evidence="14">
        <text>a menaquinone + succinate = a menaquinol + fumarate</text>
        <dbReference type="Rhea" id="RHEA:27834"/>
        <dbReference type="Rhea" id="RHEA-COMP:9537"/>
        <dbReference type="Rhea" id="RHEA-COMP:9539"/>
        <dbReference type="ChEBI" id="CHEBI:16374"/>
        <dbReference type="ChEBI" id="CHEBI:18151"/>
        <dbReference type="ChEBI" id="CHEBI:29806"/>
        <dbReference type="ChEBI" id="CHEBI:30031"/>
        <dbReference type="EC" id="1.3.5.1"/>
    </reaction>
</comment>
<keyword evidence="12 16" id="KW-0560">Oxidoreductase</keyword>
<dbReference type="InterPro" id="IPR036188">
    <property type="entry name" value="FAD/NAD-bd_sf"/>
</dbReference>
<proteinExistence type="inferred from homology"/>
<dbReference type="EC" id="1.3.5.1" evidence="4 16"/>
<evidence type="ECO:0000313" key="19">
    <source>
        <dbReference type="EMBL" id="GAA4649364.1"/>
    </source>
</evidence>
<comment type="catalytic activity">
    <reaction evidence="15 16">
        <text>a quinone + succinate = fumarate + a quinol</text>
        <dbReference type="Rhea" id="RHEA:40523"/>
        <dbReference type="ChEBI" id="CHEBI:24646"/>
        <dbReference type="ChEBI" id="CHEBI:29806"/>
        <dbReference type="ChEBI" id="CHEBI:30031"/>
        <dbReference type="ChEBI" id="CHEBI:132124"/>
        <dbReference type="EC" id="1.3.5.1"/>
    </reaction>
</comment>
<evidence type="ECO:0000256" key="5">
    <source>
        <dbReference type="ARBA" id="ARBA00014044"/>
    </source>
</evidence>
<dbReference type="SUPFAM" id="SSF51905">
    <property type="entry name" value="FAD/NAD(P)-binding domain"/>
    <property type="match status" value="1"/>
</dbReference>
<feature type="domain" description="FAD-dependent oxidoreductase 2 FAD-binding" evidence="17">
    <location>
        <begin position="7"/>
        <end position="396"/>
    </location>
</feature>
<dbReference type="NCBIfam" id="TIGR01176">
    <property type="entry name" value="fum_red_Fp"/>
    <property type="match status" value="1"/>
</dbReference>
<comment type="subcellular location">
    <subcellularLocation>
        <location evidence="2">Cell inner membrane</location>
        <topology evidence="2">Peripheral membrane protein</topology>
        <orientation evidence="2">Cytoplasmic side</orientation>
    </subcellularLocation>
</comment>
<dbReference type="InterPro" id="IPR003953">
    <property type="entry name" value="FAD-dep_OxRdtase_2_FAD-bd"/>
</dbReference>
<comment type="caution">
    <text evidence="19">The sequence shown here is derived from an EMBL/GenBank/DDBJ whole genome shotgun (WGS) entry which is preliminary data.</text>
</comment>
<dbReference type="RefSeq" id="WP_345195180.1">
    <property type="nucleotide sequence ID" value="NZ_BAABFL010000131.1"/>
</dbReference>
<dbReference type="Gene3D" id="3.50.50.60">
    <property type="entry name" value="FAD/NAD(P)-binding domain"/>
    <property type="match status" value="1"/>
</dbReference>
<keyword evidence="13" id="KW-0472">Membrane</keyword>
<keyword evidence="11 16" id="KW-0249">Electron transport</keyword>
<dbReference type="Proteomes" id="UP001500604">
    <property type="component" value="Unassembled WGS sequence"/>
</dbReference>
<evidence type="ECO:0000256" key="4">
    <source>
        <dbReference type="ARBA" id="ARBA00012792"/>
    </source>
</evidence>
<dbReference type="NCBIfam" id="TIGR01812">
    <property type="entry name" value="sdhA_frdA_Gneg"/>
    <property type="match status" value="1"/>
</dbReference>
<evidence type="ECO:0000256" key="6">
    <source>
        <dbReference type="ARBA" id="ARBA00022448"/>
    </source>
</evidence>
<keyword evidence="9" id="KW-0547">Nucleotide-binding</keyword>
<evidence type="ECO:0000256" key="15">
    <source>
        <dbReference type="ARBA" id="ARBA00049220"/>
    </source>
</evidence>
<reference evidence="20" key="1">
    <citation type="journal article" date="2019" name="Int. J. Syst. Evol. Microbiol.">
        <title>The Global Catalogue of Microorganisms (GCM) 10K type strain sequencing project: providing services to taxonomists for standard genome sequencing and annotation.</title>
        <authorList>
            <consortium name="The Broad Institute Genomics Platform"/>
            <consortium name="The Broad Institute Genome Sequencing Center for Infectious Disease"/>
            <person name="Wu L."/>
            <person name="Ma J."/>
        </authorList>
    </citation>
    <scope>NUCLEOTIDE SEQUENCE [LARGE SCALE GENOMIC DNA]</scope>
    <source>
        <strain evidence="20">JCM 17805</strain>
    </source>
</reference>
<keyword evidence="20" id="KW-1185">Reference proteome</keyword>
<dbReference type="Gene3D" id="1.20.58.100">
    <property type="entry name" value="Fumarate reductase/succinate dehydrogenase flavoprotein-like, C-terminal domain"/>
    <property type="match status" value="1"/>
</dbReference>
<dbReference type="Pfam" id="PF02910">
    <property type="entry name" value="Succ_DH_flav_C"/>
    <property type="match status" value="1"/>
</dbReference>
<keyword evidence="6 16" id="KW-0813">Transport</keyword>
<evidence type="ECO:0000256" key="1">
    <source>
        <dbReference type="ARBA" id="ARBA00001974"/>
    </source>
</evidence>
<evidence type="ECO:0000256" key="2">
    <source>
        <dbReference type="ARBA" id="ARBA00004515"/>
    </source>
</evidence>
<dbReference type="InterPro" id="IPR027477">
    <property type="entry name" value="Succ_DH/fumarate_Rdtase_cat_sf"/>
</dbReference>
<dbReference type="InterPro" id="IPR030664">
    <property type="entry name" value="SdhA/FrdA/AprA"/>
</dbReference>
<name>A0ABP8V1S4_9GAMM</name>
<dbReference type="InterPro" id="IPR005884">
    <property type="entry name" value="Fum_red_fp"/>
</dbReference>
<dbReference type="PANTHER" id="PTHR11632">
    <property type="entry name" value="SUCCINATE DEHYDROGENASE 2 FLAVOPROTEIN SUBUNIT"/>
    <property type="match status" value="1"/>
</dbReference>
<dbReference type="InterPro" id="IPR015939">
    <property type="entry name" value="Fum_Rdtase/Succ_DH_flav-like_C"/>
</dbReference>
<feature type="domain" description="Fumarate reductase/succinate dehydrogenase flavoprotein-like C-terminal" evidence="18">
    <location>
        <begin position="452"/>
        <end position="579"/>
    </location>
</feature>
<evidence type="ECO:0000259" key="18">
    <source>
        <dbReference type="Pfam" id="PF02910"/>
    </source>
</evidence>
<evidence type="ECO:0000313" key="20">
    <source>
        <dbReference type="Proteomes" id="UP001500604"/>
    </source>
</evidence>
<comment type="subunit">
    <text evidence="16">Part of an enzyme complex containing four subunits: a flavoprotein (FrdA), an iron-sulfur protein (FrdB), and two hydrophobic anchor proteins (FrdC and FrdD).</text>
</comment>
<dbReference type="Gene3D" id="4.10.80.40">
    <property type="entry name" value="succinate dehydrogenase protein domain"/>
    <property type="match status" value="1"/>
</dbReference>
<evidence type="ECO:0000256" key="13">
    <source>
        <dbReference type="ARBA" id="ARBA00023136"/>
    </source>
</evidence>
<evidence type="ECO:0000256" key="12">
    <source>
        <dbReference type="ARBA" id="ARBA00023002"/>
    </source>
</evidence>
<evidence type="ECO:0000256" key="14">
    <source>
        <dbReference type="ARBA" id="ARBA00034412"/>
    </source>
</evidence>
<accession>A0ABP8V1S4</accession>
<keyword evidence="8 16" id="KW-0285">Flavoprotein</keyword>
<evidence type="ECO:0000256" key="10">
    <source>
        <dbReference type="ARBA" id="ARBA00022827"/>
    </source>
</evidence>
<keyword evidence="10 16" id="KW-0274">FAD</keyword>
<evidence type="ECO:0000256" key="16">
    <source>
        <dbReference type="RuleBase" id="RU362050"/>
    </source>
</evidence>
<dbReference type="PANTHER" id="PTHR11632:SF82">
    <property type="entry name" value="FUMARATE REDUCTASE FLAVOPROTEIN SUBUNIT"/>
    <property type="match status" value="1"/>
</dbReference>
<dbReference type="InterPro" id="IPR037099">
    <property type="entry name" value="Fum_R/Succ_DH_flav-like_C_sf"/>
</dbReference>
<evidence type="ECO:0000256" key="3">
    <source>
        <dbReference type="ARBA" id="ARBA00008040"/>
    </source>
</evidence>
<evidence type="ECO:0000256" key="9">
    <source>
        <dbReference type="ARBA" id="ARBA00022741"/>
    </source>
</evidence>
<comment type="cofactor">
    <cofactor evidence="1 16">
        <name>FAD</name>
        <dbReference type="ChEBI" id="CHEBI:57692"/>
    </cofactor>
</comment>
<organism evidence="19 20">
    <name type="scientific">Kistimonas scapharcae</name>
    <dbReference type="NCBI Taxonomy" id="1036133"/>
    <lineage>
        <taxon>Bacteria</taxon>
        <taxon>Pseudomonadati</taxon>
        <taxon>Pseudomonadota</taxon>
        <taxon>Gammaproteobacteria</taxon>
        <taxon>Oceanospirillales</taxon>
        <taxon>Endozoicomonadaceae</taxon>
        <taxon>Kistimonas</taxon>
    </lineage>
</organism>
<keyword evidence="7" id="KW-1003">Cell membrane</keyword>
<dbReference type="NCBIfam" id="NF006686">
    <property type="entry name" value="PRK09231.1"/>
    <property type="match status" value="1"/>
</dbReference>
<dbReference type="Pfam" id="PF00890">
    <property type="entry name" value="FAD_binding_2"/>
    <property type="match status" value="1"/>
</dbReference>
<dbReference type="SUPFAM" id="SSF56425">
    <property type="entry name" value="Succinate dehydrogenase/fumarate reductase flavoprotein, catalytic domain"/>
    <property type="match status" value="1"/>
</dbReference>
<dbReference type="Gene3D" id="3.90.700.10">
    <property type="entry name" value="Succinate dehydrogenase/fumarate reductase flavoprotein, catalytic domain"/>
    <property type="match status" value="1"/>
</dbReference>
<comment type="similarity">
    <text evidence="3 16">Belongs to the FAD-dependent oxidoreductase 2 family. FRD/SDH subfamily.</text>
</comment>
<dbReference type="PROSITE" id="PS00504">
    <property type="entry name" value="FRD_SDH_FAD_BINDING"/>
    <property type="match status" value="1"/>
</dbReference>
<dbReference type="PIRSF" id="PIRSF000171">
    <property type="entry name" value="SDHA_APRA_LASPO"/>
    <property type="match status" value="1"/>
</dbReference>
<evidence type="ECO:0000256" key="11">
    <source>
        <dbReference type="ARBA" id="ARBA00022982"/>
    </source>
</evidence>
<dbReference type="InterPro" id="IPR003952">
    <property type="entry name" value="FRD_SDH_FAD_BS"/>
</dbReference>
<protein>
    <recommendedName>
        <fullName evidence="5 16">Fumarate reductase flavoprotein subunit</fullName>
        <ecNumber evidence="4 16">1.3.5.1</ecNumber>
    </recommendedName>
</protein>
<dbReference type="EMBL" id="BAABFL010000131">
    <property type="protein sequence ID" value="GAA4649364.1"/>
    <property type="molecule type" value="Genomic_DNA"/>
</dbReference>
<sequence length="592" mass="64988">MEVIKTDVAIVGAGGAGLRSAIAVAESNPALTIALISKVYPMRSHTVAAEGGSAGVVQAHDSLEHHFNDTVSGGDWLCDQDVVDYFVANATDEMVRLEHWGCPWSRKDDGSVNVRRFGGMKIERTWFAADKTGFHMLHTLFQTSTKYPSIERFDEYFATDLIVEDGRCQGLVAIEVKTGEPKLFLAKSVILATGGAGRVFRFNTNGAIVTGDGMAMAYRAGVPLRDMEFVQYHPTGLPGSGILMTEGCRGEGGILLNKDGYRYLQDYGLGPETPIGEPQNKTMELGPRDKLSQAFWHEQRKGRTIETPLGDAVHLDLRHLGEKKLRERLPLICSLAKNYLGVDAVHEPVPVRPAVHYTMGGIRTDMTACALPGLFAVGECSSVGMHGANRLGSNSLAELVVFGKVAGERAADFASQADSSPENTLQDQGRHHIEAIDSLRNAKGTEKVSHIRHEMVKTMEDCFGIYRLGDEMQQGVDTIAALRERFNHITMEDQSRVFNTELLMALELKSSLEIAHTIALSALLRKESRGAHQRLDGFEKRDDQNFLKHTLATSTGDGAPHIDYENVNITRFQPEERLYGAAAEQPRAEKTP</sequence>
<gene>
    <name evidence="19" type="primary">frdA</name>
    <name evidence="19" type="ORF">GCM10023116_16380</name>
</gene>
<dbReference type="SUPFAM" id="SSF46977">
    <property type="entry name" value="Succinate dehydrogenase/fumarate reductase flavoprotein C-terminal domain"/>
    <property type="match status" value="1"/>
</dbReference>
<evidence type="ECO:0000259" key="17">
    <source>
        <dbReference type="Pfam" id="PF00890"/>
    </source>
</evidence>
<evidence type="ECO:0000256" key="7">
    <source>
        <dbReference type="ARBA" id="ARBA00022475"/>
    </source>
</evidence>
<evidence type="ECO:0000256" key="8">
    <source>
        <dbReference type="ARBA" id="ARBA00022630"/>
    </source>
</evidence>
<dbReference type="InterPro" id="IPR014006">
    <property type="entry name" value="Succ_Dhase_FrdA_Gneg"/>
</dbReference>